<sequence>MLILIFLFNTLNQDLFETEQDKDFETILFELELLKNNPLDLNTADLKELSKIPFLKPVDCLKIIGYREKSGRFETVDDLLKIKGFDKEFIELIRPYVTVKTKPIKWKGVQNRLRIKKNLDEKDSEEYYTRNIFEINDCKIFLVTEKDPYESSFLDYYSAGILIDEGKRRFALGNYNLDLGSGIILSSTGTFFQGTDFRMLTREQGIIPYTSTMENGGFFGAALSDTLFLNYSIFYSNQKLDGRIDTSGYARSFDPSGNHTDSASLARKDRIREEIFGYNLCYSRENLQVGQTTYWSGYEPSFICFDSTIDFYGRDYFMSGINLNYYTEKFILFAELARSFQNRLGSVFGWTGLLPYNFEFNLAGKYFNPGFYAPKGAEADEDYIGLYFDLNNSSKIIDAGSTINIYTNNQADTNNYDLRLNLSKTIGFAETKISLRWLYQENRKELSGSRIFLRVKPKRFLYLDLRLEEKYDYGEILNKGIFSGIELGIDTRLIDAKLRYGLFDIDSYSTRIYVYEPDLPGIINNRMIYGNGRCGFTYFSVKPVKNINISIKFAFMERDSLKKELGIQLDTKF</sequence>
<name>A0A7C6AG96_UNCW3</name>
<reference evidence="1" key="1">
    <citation type="journal article" date="2020" name="mSystems">
        <title>Genome- and Community-Level Interaction Insights into Carbon Utilization and Element Cycling Functions of Hydrothermarchaeota in Hydrothermal Sediment.</title>
        <authorList>
            <person name="Zhou Z."/>
            <person name="Liu Y."/>
            <person name="Xu W."/>
            <person name="Pan J."/>
            <person name="Luo Z.H."/>
            <person name="Li M."/>
        </authorList>
    </citation>
    <scope>NUCLEOTIDE SEQUENCE [LARGE SCALE GENOMIC DNA]</scope>
    <source>
        <strain evidence="1">SpSt-783</strain>
    </source>
</reference>
<dbReference type="GO" id="GO:0015627">
    <property type="term" value="C:type II protein secretion system complex"/>
    <property type="evidence" value="ECO:0007669"/>
    <property type="project" value="TreeGrafter"/>
</dbReference>
<organism evidence="1">
    <name type="scientific">candidate division WOR-3 bacterium</name>
    <dbReference type="NCBI Taxonomy" id="2052148"/>
    <lineage>
        <taxon>Bacteria</taxon>
        <taxon>Bacteria division WOR-3</taxon>
    </lineage>
</organism>
<dbReference type="InterPro" id="IPR051675">
    <property type="entry name" value="Endo/Exo/Phosphatase_dom_1"/>
</dbReference>
<dbReference type="InterPro" id="IPR010994">
    <property type="entry name" value="RuvA_2-like"/>
</dbReference>
<dbReference type="SUPFAM" id="SSF47781">
    <property type="entry name" value="RuvA domain 2-like"/>
    <property type="match status" value="1"/>
</dbReference>
<gene>
    <name evidence="1" type="ORF">ENV70_02170</name>
</gene>
<protein>
    <submittedName>
        <fullName evidence="1">Helix-hairpin-helix domain-containing protein</fullName>
    </submittedName>
</protein>
<dbReference type="Gene3D" id="1.10.150.280">
    <property type="entry name" value="AF1531-like domain"/>
    <property type="match status" value="1"/>
</dbReference>
<evidence type="ECO:0000313" key="1">
    <source>
        <dbReference type="EMBL" id="HHS62410.1"/>
    </source>
</evidence>
<proteinExistence type="predicted"/>
<dbReference type="PANTHER" id="PTHR21180:SF32">
    <property type="entry name" value="ENDONUCLEASE_EXONUCLEASE_PHOSPHATASE FAMILY DOMAIN-CONTAINING PROTEIN 1"/>
    <property type="match status" value="1"/>
</dbReference>
<dbReference type="GO" id="GO:0015628">
    <property type="term" value="P:protein secretion by the type II secretion system"/>
    <property type="evidence" value="ECO:0007669"/>
    <property type="project" value="TreeGrafter"/>
</dbReference>
<dbReference type="PANTHER" id="PTHR21180">
    <property type="entry name" value="ENDONUCLEASE/EXONUCLEASE/PHOSPHATASE FAMILY DOMAIN-CONTAINING PROTEIN 1"/>
    <property type="match status" value="1"/>
</dbReference>
<accession>A0A7C6AG96</accession>
<dbReference type="Pfam" id="PF12836">
    <property type="entry name" value="HHH_3"/>
    <property type="match status" value="1"/>
</dbReference>
<comment type="caution">
    <text evidence="1">The sequence shown here is derived from an EMBL/GenBank/DDBJ whole genome shotgun (WGS) entry which is preliminary data.</text>
</comment>
<dbReference type="AlphaFoldDB" id="A0A7C6AG96"/>
<dbReference type="EMBL" id="DTHJ01000049">
    <property type="protein sequence ID" value="HHS62410.1"/>
    <property type="molecule type" value="Genomic_DNA"/>
</dbReference>